<dbReference type="EMBL" id="JACJID010000010">
    <property type="protein sequence ID" value="MBA8932065.1"/>
    <property type="molecule type" value="Genomic_DNA"/>
</dbReference>
<organism evidence="1 2">
    <name type="scientific">Kutzneria viridogrisea</name>
    <dbReference type="NCBI Taxonomy" id="47990"/>
    <lineage>
        <taxon>Bacteria</taxon>
        <taxon>Bacillati</taxon>
        <taxon>Actinomycetota</taxon>
        <taxon>Actinomycetes</taxon>
        <taxon>Pseudonocardiales</taxon>
        <taxon>Pseudonocardiaceae</taxon>
        <taxon>Kutzneria</taxon>
    </lineage>
</organism>
<comment type="caution">
    <text evidence="1">The sequence shown here is derived from an EMBL/GenBank/DDBJ whole genome shotgun (WGS) entry which is preliminary data.</text>
</comment>
<keyword evidence="2" id="KW-1185">Reference proteome</keyword>
<protein>
    <recommendedName>
        <fullName evidence="3">Coenzyme PQQ synthesis protein D (PqqD)</fullName>
    </recommendedName>
</protein>
<dbReference type="InterPro" id="IPR041881">
    <property type="entry name" value="PqqD_sf"/>
</dbReference>
<dbReference type="NCBIfam" id="NF033530">
    <property type="entry name" value="lasso_PqqD_Strm"/>
    <property type="match status" value="1"/>
</dbReference>
<dbReference type="Pfam" id="PF05402">
    <property type="entry name" value="PqqD"/>
    <property type="match status" value="1"/>
</dbReference>
<reference evidence="1 2" key="1">
    <citation type="submission" date="2020-08" db="EMBL/GenBank/DDBJ databases">
        <title>Genomic Encyclopedia of Archaeal and Bacterial Type Strains, Phase II (KMG-II): from individual species to whole genera.</title>
        <authorList>
            <person name="Goeker M."/>
        </authorList>
    </citation>
    <scope>NUCLEOTIDE SEQUENCE [LARGE SCALE GENOMIC DNA]</scope>
    <source>
        <strain evidence="1 2">DSM 43850</strain>
    </source>
</reference>
<evidence type="ECO:0000313" key="2">
    <source>
        <dbReference type="Proteomes" id="UP000517916"/>
    </source>
</evidence>
<evidence type="ECO:0008006" key="3">
    <source>
        <dbReference type="Google" id="ProtNLM"/>
    </source>
</evidence>
<dbReference type="Proteomes" id="UP000517916">
    <property type="component" value="Unassembled WGS sequence"/>
</dbReference>
<name>A0ABR6BYS4_9PSEU</name>
<dbReference type="Gene3D" id="1.10.10.1150">
    <property type="entry name" value="Coenzyme PQQ synthesis protein D (PqqD)"/>
    <property type="match status" value="1"/>
</dbReference>
<dbReference type="InterPro" id="IPR008792">
    <property type="entry name" value="PQQD"/>
</dbReference>
<gene>
    <name evidence="1" type="ORF">BC739_009324</name>
</gene>
<evidence type="ECO:0000313" key="1">
    <source>
        <dbReference type="EMBL" id="MBA8932065.1"/>
    </source>
</evidence>
<proteinExistence type="predicted"/>
<sequence length="91" mass="9908">MRPRMVELRENIVFTETSYGGVLLDERAGQFWSLNPTAALALRVLLEQGHRDQAVTQITEHYEVSSGTAGADVDDLLAQLGAAGLLKTRPA</sequence>
<accession>A0ABR6BYS4</accession>
<dbReference type="RefSeq" id="WP_236650282.1">
    <property type="nucleotide sequence ID" value="NZ_BAAABQ010000072.1"/>
</dbReference>